<dbReference type="Gene3D" id="2.60.40.1910">
    <property type="match status" value="1"/>
</dbReference>
<keyword evidence="17" id="KW-1185">Reference proteome</keyword>
<dbReference type="SUPFAM" id="SSF63737">
    <property type="entry name" value="Leukotriene A4 hydrolase N-terminal domain"/>
    <property type="match status" value="1"/>
</dbReference>
<organism evidence="16 17">
    <name type="scientific">Cerrena zonata</name>
    <dbReference type="NCBI Taxonomy" id="2478898"/>
    <lineage>
        <taxon>Eukaryota</taxon>
        <taxon>Fungi</taxon>
        <taxon>Dikarya</taxon>
        <taxon>Basidiomycota</taxon>
        <taxon>Agaricomycotina</taxon>
        <taxon>Agaricomycetes</taxon>
        <taxon>Polyporales</taxon>
        <taxon>Cerrenaceae</taxon>
        <taxon>Cerrena</taxon>
    </lineage>
</organism>
<feature type="region of interest" description="Disordered" evidence="12">
    <location>
        <begin position="1"/>
        <end position="20"/>
    </location>
</feature>
<sequence>MSAGPIPEKSTTDPTEFRLPTNVKPTHYDLTVRTDLEKCKFDGVVEVNLDVKKDTDSITFNTAELTIGALTVTSSSFNEPYVQPASALTIDKATERATLKLPVTLPEGSTVQLKVPFEADLTGGLMGYYRSAFQKDGETKYYSLTQFEPTAARRAFPCWDEPLLKATYAVTLISRGETTNLSNMPALSEEVFDPAASSSGPFAWAAEKLAGTSEEWKITKFETTPPMSTYIVAYANGPFAFLESSYTSPLSGKVRPLRIYTTPDVIHQAQFALDVKEKVLPLYEQVFDIEYPLPKLDTLVATDFDSGAMENWGLITGRTVAYLLDPEKPDISAKKGIASTQSHEVAHMWFGNITTMAWWDYLYLNEGFASLMGEVIILDKVFPEFKVHANFITSHLNRALNLDAKLSSHPIEVACPDANMINQIFDSLSYAKAASVLRMLSNFVGEDKFLKGVSIYLKSHLYSNSVTDDLWEGIKTTTGVDIPKIMNAWVQQMGFPVVTVTEVEGGIKVRQDRFLESGPALPKDNETIWTIPLSLVSAGPDGKPVIDNSLVLDTREKTIPLDTSKPFKLNAGTVGVYRVLYSPERLAAIAKEAAKPEGSLFTFEDRIGLINDAPALAKAGLIKVSSVLTLIENFRNETEFLVWASIADCLEVLVSTWWEHKEVVDHLNELRRELFVPIVKRLGYEYADHEDVDTKELRTRAIVQAANAEEPSVVEELKNRFDHFLTTGDDSRIPPDLQTIIYKVAARHGGQAQWDKLASLYTKAPTPSAVEAAMFALTSFQEDKYAEQTFEFIDKQSRDQDLLYFFLGFRSNFKYRKFLAEKFKESYDKYYARTEGNFSLQYIVRFSYEGLSTMKDYKETEEFFKTKDTSKYDMTLKQTLDTISSKALWIERSTTDLVDWLEKRQKSS</sequence>
<evidence type="ECO:0000259" key="13">
    <source>
        <dbReference type="Pfam" id="PF01433"/>
    </source>
</evidence>
<dbReference type="GO" id="GO:0006508">
    <property type="term" value="P:proteolysis"/>
    <property type="evidence" value="ECO:0007669"/>
    <property type="project" value="UniProtKB-KW"/>
</dbReference>
<dbReference type="PANTHER" id="PTHR11533:SF174">
    <property type="entry name" value="PUROMYCIN-SENSITIVE AMINOPEPTIDASE-RELATED"/>
    <property type="match status" value="1"/>
</dbReference>
<keyword evidence="3 11" id="KW-0645">Protease</keyword>
<protein>
    <recommendedName>
        <fullName evidence="11">Aminopeptidase</fullName>
        <ecNumber evidence="11">3.4.11.-</ecNumber>
    </recommendedName>
</protein>
<gene>
    <name evidence="16" type="ORF">QCA50_002646</name>
</gene>
<dbReference type="Pfam" id="PF01433">
    <property type="entry name" value="Peptidase_M1"/>
    <property type="match status" value="1"/>
</dbReference>
<name>A0AAW0GIB6_9APHY</name>
<dbReference type="InterPro" id="IPR001930">
    <property type="entry name" value="Peptidase_M1"/>
</dbReference>
<dbReference type="InterPro" id="IPR027268">
    <property type="entry name" value="Peptidase_M4/M1_CTD_sf"/>
</dbReference>
<feature type="binding site" evidence="9">
    <location>
        <position position="366"/>
    </location>
    <ligand>
        <name>Zn(2+)</name>
        <dbReference type="ChEBI" id="CHEBI:29105"/>
        <note>catalytic</note>
    </ligand>
</feature>
<evidence type="ECO:0000313" key="17">
    <source>
        <dbReference type="Proteomes" id="UP001385951"/>
    </source>
</evidence>
<evidence type="ECO:0000256" key="10">
    <source>
        <dbReference type="PIRSR" id="PIRSR634016-4"/>
    </source>
</evidence>
<feature type="binding site" evidence="9">
    <location>
        <position position="343"/>
    </location>
    <ligand>
        <name>Zn(2+)</name>
        <dbReference type="ChEBI" id="CHEBI:29105"/>
        <note>catalytic</note>
    </ligand>
</feature>
<evidence type="ECO:0000256" key="2">
    <source>
        <dbReference type="ARBA" id="ARBA00022438"/>
    </source>
</evidence>
<keyword evidence="2 11" id="KW-0031">Aminopeptidase</keyword>
<dbReference type="GO" id="GO:0043171">
    <property type="term" value="P:peptide catabolic process"/>
    <property type="evidence" value="ECO:0007669"/>
    <property type="project" value="TreeGrafter"/>
</dbReference>
<evidence type="ECO:0000259" key="14">
    <source>
        <dbReference type="Pfam" id="PF11838"/>
    </source>
</evidence>
<evidence type="ECO:0000256" key="9">
    <source>
        <dbReference type="PIRSR" id="PIRSR634016-3"/>
    </source>
</evidence>
<evidence type="ECO:0000256" key="12">
    <source>
        <dbReference type="SAM" id="MobiDB-lite"/>
    </source>
</evidence>
<dbReference type="CDD" id="cd09601">
    <property type="entry name" value="M1_APN-Q_like"/>
    <property type="match status" value="1"/>
</dbReference>
<comment type="similarity">
    <text evidence="1 11">Belongs to the peptidase M1 family.</text>
</comment>
<dbReference type="GO" id="GO:0008270">
    <property type="term" value="F:zinc ion binding"/>
    <property type="evidence" value="ECO:0007669"/>
    <property type="project" value="UniProtKB-UniRule"/>
</dbReference>
<feature type="site" description="Transition state stabilizer" evidence="10">
    <location>
        <position position="430"/>
    </location>
</feature>
<dbReference type="Pfam" id="PF17900">
    <property type="entry name" value="Peptidase_M1_N"/>
    <property type="match status" value="1"/>
</dbReference>
<evidence type="ECO:0000259" key="15">
    <source>
        <dbReference type="Pfam" id="PF17900"/>
    </source>
</evidence>
<dbReference type="Gene3D" id="2.60.40.1730">
    <property type="entry name" value="tricorn interacting facor f3 domain"/>
    <property type="match status" value="1"/>
</dbReference>
<dbReference type="FunFam" id="1.10.390.10:FF:000006">
    <property type="entry name" value="Puromycin-sensitive aminopeptidase"/>
    <property type="match status" value="1"/>
</dbReference>
<dbReference type="GO" id="GO:0005615">
    <property type="term" value="C:extracellular space"/>
    <property type="evidence" value="ECO:0007669"/>
    <property type="project" value="TreeGrafter"/>
</dbReference>
<evidence type="ECO:0000313" key="16">
    <source>
        <dbReference type="EMBL" id="KAK7693081.1"/>
    </source>
</evidence>
<feature type="domain" description="Aminopeptidase N-like N-terminal" evidence="15">
    <location>
        <begin position="24"/>
        <end position="231"/>
    </location>
</feature>
<evidence type="ECO:0000256" key="8">
    <source>
        <dbReference type="PIRSR" id="PIRSR634016-1"/>
    </source>
</evidence>
<dbReference type="InterPro" id="IPR050344">
    <property type="entry name" value="Peptidase_M1_aminopeptidases"/>
</dbReference>
<evidence type="ECO:0000256" key="1">
    <source>
        <dbReference type="ARBA" id="ARBA00010136"/>
    </source>
</evidence>
<proteinExistence type="inferred from homology"/>
<dbReference type="GO" id="GO:0070006">
    <property type="term" value="F:metalloaminopeptidase activity"/>
    <property type="evidence" value="ECO:0007669"/>
    <property type="project" value="TreeGrafter"/>
</dbReference>
<comment type="cofactor">
    <cofactor evidence="9 11">
        <name>Zn(2+)</name>
        <dbReference type="ChEBI" id="CHEBI:29105"/>
    </cofactor>
    <text evidence="9 11">Binds 1 zinc ion per subunit.</text>
</comment>
<feature type="active site" description="Proton acceptor" evidence="8">
    <location>
        <position position="344"/>
    </location>
</feature>
<dbReference type="EMBL" id="JASBNA010000003">
    <property type="protein sequence ID" value="KAK7693081.1"/>
    <property type="molecule type" value="Genomic_DNA"/>
</dbReference>
<feature type="domain" description="Peptidase M1 membrane alanine aminopeptidase" evidence="13">
    <location>
        <begin position="271"/>
        <end position="489"/>
    </location>
</feature>
<evidence type="ECO:0000256" key="4">
    <source>
        <dbReference type="ARBA" id="ARBA00022723"/>
    </source>
</evidence>
<dbReference type="InterPro" id="IPR042097">
    <property type="entry name" value="Aminopeptidase_N-like_N_sf"/>
</dbReference>
<keyword evidence="6 9" id="KW-0862">Zinc</keyword>
<dbReference type="GO" id="GO:0042277">
    <property type="term" value="F:peptide binding"/>
    <property type="evidence" value="ECO:0007669"/>
    <property type="project" value="TreeGrafter"/>
</dbReference>
<dbReference type="GO" id="GO:0016020">
    <property type="term" value="C:membrane"/>
    <property type="evidence" value="ECO:0007669"/>
    <property type="project" value="TreeGrafter"/>
</dbReference>
<dbReference type="InterPro" id="IPR034016">
    <property type="entry name" value="M1_APN-typ"/>
</dbReference>
<evidence type="ECO:0000256" key="3">
    <source>
        <dbReference type="ARBA" id="ARBA00022670"/>
    </source>
</evidence>
<dbReference type="Gene3D" id="1.10.390.10">
    <property type="entry name" value="Neutral Protease Domain 2"/>
    <property type="match status" value="1"/>
</dbReference>
<keyword evidence="7 11" id="KW-0482">Metalloprotease</keyword>
<comment type="caution">
    <text evidence="16">The sequence shown here is derived from an EMBL/GenBank/DDBJ whole genome shotgun (WGS) entry which is preliminary data.</text>
</comment>
<keyword evidence="4 9" id="KW-0479">Metal-binding</keyword>
<dbReference type="InterPro" id="IPR045357">
    <property type="entry name" value="Aminopeptidase_N-like_N"/>
</dbReference>
<evidence type="ECO:0000256" key="11">
    <source>
        <dbReference type="RuleBase" id="RU364040"/>
    </source>
</evidence>
<dbReference type="Gene3D" id="1.25.50.20">
    <property type="match status" value="1"/>
</dbReference>
<reference evidence="16 17" key="1">
    <citation type="submission" date="2022-09" db="EMBL/GenBank/DDBJ databases">
        <authorList>
            <person name="Palmer J.M."/>
        </authorList>
    </citation>
    <scope>NUCLEOTIDE SEQUENCE [LARGE SCALE GENOMIC DNA]</scope>
    <source>
        <strain evidence="16 17">DSM 7382</strain>
    </source>
</reference>
<feature type="domain" description="ERAP1-like C-terminal" evidence="14">
    <location>
        <begin position="567"/>
        <end position="884"/>
    </location>
</feature>
<dbReference type="InterPro" id="IPR014782">
    <property type="entry name" value="Peptidase_M1_dom"/>
</dbReference>
<dbReference type="Proteomes" id="UP001385951">
    <property type="component" value="Unassembled WGS sequence"/>
</dbReference>
<dbReference type="GO" id="GO:0005737">
    <property type="term" value="C:cytoplasm"/>
    <property type="evidence" value="ECO:0007669"/>
    <property type="project" value="TreeGrafter"/>
</dbReference>
<evidence type="ECO:0000256" key="7">
    <source>
        <dbReference type="ARBA" id="ARBA00023049"/>
    </source>
</evidence>
<dbReference type="InterPro" id="IPR024571">
    <property type="entry name" value="ERAP1-like_C_dom"/>
</dbReference>
<dbReference type="PRINTS" id="PR00756">
    <property type="entry name" value="ALADIPTASE"/>
</dbReference>
<evidence type="ECO:0000256" key="5">
    <source>
        <dbReference type="ARBA" id="ARBA00022801"/>
    </source>
</evidence>
<dbReference type="AlphaFoldDB" id="A0AAW0GIB6"/>
<feature type="binding site" evidence="9">
    <location>
        <position position="347"/>
    </location>
    <ligand>
        <name>Zn(2+)</name>
        <dbReference type="ChEBI" id="CHEBI:29105"/>
        <note>catalytic</note>
    </ligand>
</feature>
<dbReference type="Pfam" id="PF11838">
    <property type="entry name" value="ERAP1_C"/>
    <property type="match status" value="1"/>
</dbReference>
<keyword evidence="5 11" id="KW-0378">Hydrolase</keyword>
<dbReference type="SUPFAM" id="SSF55486">
    <property type="entry name" value="Metalloproteases ('zincins'), catalytic domain"/>
    <property type="match status" value="1"/>
</dbReference>
<evidence type="ECO:0000256" key="6">
    <source>
        <dbReference type="ARBA" id="ARBA00022833"/>
    </source>
</evidence>
<dbReference type="FunFam" id="2.60.40.1730:FF:000014">
    <property type="entry name" value="Aminopeptidase 2"/>
    <property type="match status" value="1"/>
</dbReference>
<accession>A0AAW0GIB6</accession>
<dbReference type="PANTHER" id="PTHR11533">
    <property type="entry name" value="PROTEASE M1 ZINC METALLOPROTEASE"/>
    <property type="match status" value="1"/>
</dbReference>
<dbReference type="EC" id="3.4.11.-" evidence="11"/>